<dbReference type="Proteomes" id="UP001054821">
    <property type="component" value="Chromosome 2"/>
</dbReference>
<dbReference type="GO" id="GO:0043531">
    <property type="term" value="F:ADP binding"/>
    <property type="evidence" value="ECO:0007669"/>
    <property type="project" value="InterPro"/>
</dbReference>
<dbReference type="InterPro" id="IPR027417">
    <property type="entry name" value="P-loop_NTPase"/>
</dbReference>
<evidence type="ECO:0000259" key="1">
    <source>
        <dbReference type="Pfam" id="PF00931"/>
    </source>
</evidence>
<dbReference type="SUPFAM" id="SSF52540">
    <property type="entry name" value="P-loop containing nucleoside triphosphate hydrolases"/>
    <property type="match status" value="1"/>
</dbReference>
<dbReference type="EMBL" id="JAJFAZ020000002">
    <property type="protein sequence ID" value="KAI5343295.1"/>
    <property type="molecule type" value="Genomic_DNA"/>
</dbReference>
<keyword evidence="3" id="KW-1185">Reference proteome</keyword>
<dbReference type="InterPro" id="IPR002182">
    <property type="entry name" value="NB-ARC"/>
</dbReference>
<sequence>MAGVGKTTLAAQVFNEINATQQFRPTAWVCMSNDFNLERVTKKILEAVTSIHYPTEDFKQVQQCGSKVPHENIRLERFSFLLCCLFLPAK</sequence>
<protein>
    <recommendedName>
        <fullName evidence="1">NB-ARC domain-containing protein</fullName>
    </recommendedName>
</protein>
<evidence type="ECO:0000313" key="3">
    <source>
        <dbReference type="Proteomes" id="UP001054821"/>
    </source>
</evidence>
<comment type="caution">
    <text evidence="2">The sequence shown here is derived from an EMBL/GenBank/DDBJ whole genome shotgun (WGS) entry which is preliminary data.</text>
</comment>
<proteinExistence type="predicted"/>
<name>A0AAD4WGW1_PRUDU</name>
<feature type="domain" description="NB-ARC" evidence="1">
    <location>
        <begin position="1"/>
        <end position="62"/>
    </location>
</feature>
<accession>A0AAD4WGW1</accession>
<dbReference type="Gene3D" id="3.40.50.300">
    <property type="entry name" value="P-loop containing nucleotide triphosphate hydrolases"/>
    <property type="match status" value="1"/>
</dbReference>
<gene>
    <name evidence="2" type="ORF">L3X38_011171</name>
</gene>
<evidence type="ECO:0000313" key="2">
    <source>
        <dbReference type="EMBL" id="KAI5343295.1"/>
    </source>
</evidence>
<dbReference type="Pfam" id="PF00931">
    <property type="entry name" value="NB-ARC"/>
    <property type="match status" value="1"/>
</dbReference>
<dbReference type="AlphaFoldDB" id="A0AAD4WGW1"/>
<organism evidence="2 3">
    <name type="scientific">Prunus dulcis</name>
    <name type="common">Almond</name>
    <name type="synonym">Amygdalus dulcis</name>
    <dbReference type="NCBI Taxonomy" id="3755"/>
    <lineage>
        <taxon>Eukaryota</taxon>
        <taxon>Viridiplantae</taxon>
        <taxon>Streptophyta</taxon>
        <taxon>Embryophyta</taxon>
        <taxon>Tracheophyta</taxon>
        <taxon>Spermatophyta</taxon>
        <taxon>Magnoliopsida</taxon>
        <taxon>eudicotyledons</taxon>
        <taxon>Gunneridae</taxon>
        <taxon>Pentapetalae</taxon>
        <taxon>rosids</taxon>
        <taxon>fabids</taxon>
        <taxon>Rosales</taxon>
        <taxon>Rosaceae</taxon>
        <taxon>Amygdaloideae</taxon>
        <taxon>Amygdaleae</taxon>
        <taxon>Prunus</taxon>
    </lineage>
</organism>
<reference evidence="2 3" key="1">
    <citation type="journal article" date="2022" name="G3 (Bethesda)">
        <title>Whole-genome sequence and methylome profiling of the almond [Prunus dulcis (Mill.) D.A. Webb] cultivar 'Nonpareil'.</title>
        <authorList>
            <person name="D'Amico-Willman K.M."/>
            <person name="Ouma W.Z."/>
            <person name="Meulia T."/>
            <person name="Sideli G.M."/>
            <person name="Gradziel T.M."/>
            <person name="Fresnedo-Ramirez J."/>
        </authorList>
    </citation>
    <scope>NUCLEOTIDE SEQUENCE [LARGE SCALE GENOMIC DNA]</scope>
    <source>
        <strain evidence="2">Clone GOH B32 T37-40</strain>
    </source>
</reference>